<evidence type="ECO:0000256" key="2">
    <source>
        <dbReference type="SAM" id="Phobius"/>
    </source>
</evidence>
<dbReference type="AlphaFoldDB" id="A0A8H5FC16"/>
<keyword evidence="2" id="KW-0472">Membrane</keyword>
<sequence length="190" mass="21091">MGEGSLEGADLDEWNITKADMTKCRKCTAMRPEVSIPPRRRVEYKADVSVSSPNGESASLAYLWLSTVLFVLLGYPLFFEALGLRVELCEESRVESGEMFGNGYDLGPLYTLLLSLRILPYTDGRAWARRRWSESESDSVFRPKQNDGGEGEGEVANGHGNGDGRPRQGGRAQMSAHRGVRRGEELTDEE</sequence>
<reference evidence="3 4" key="1">
    <citation type="journal article" date="2020" name="ISME J.">
        <title>Uncovering the hidden diversity of litter-decomposition mechanisms in mushroom-forming fungi.</title>
        <authorList>
            <person name="Floudas D."/>
            <person name="Bentzer J."/>
            <person name="Ahren D."/>
            <person name="Johansson T."/>
            <person name="Persson P."/>
            <person name="Tunlid A."/>
        </authorList>
    </citation>
    <scope>NUCLEOTIDE SEQUENCE [LARGE SCALE GENOMIC DNA]</scope>
    <source>
        <strain evidence="3 4">CBS 291.85</strain>
    </source>
</reference>
<protein>
    <submittedName>
        <fullName evidence="3">Uncharacterized protein</fullName>
    </submittedName>
</protein>
<feature type="compositionally biased region" description="Basic and acidic residues" evidence="1">
    <location>
        <begin position="138"/>
        <end position="147"/>
    </location>
</feature>
<evidence type="ECO:0000313" key="4">
    <source>
        <dbReference type="Proteomes" id="UP000559256"/>
    </source>
</evidence>
<keyword evidence="2" id="KW-0812">Transmembrane</keyword>
<accession>A0A8H5FC16</accession>
<evidence type="ECO:0000256" key="1">
    <source>
        <dbReference type="SAM" id="MobiDB-lite"/>
    </source>
</evidence>
<gene>
    <name evidence="3" type="ORF">D9758_018597</name>
</gene>
<dbReference type="OrthoDB" id="9909019at2759"/>
<feature type="region of interest" description="Disordered" evidence="1">
    <location>
        <begin position="138"/>
        <end position="190"/>
    </location>
</feature>
<feature type="compositionally biased region" description="Basic and acidic residues" evidence="1">
    <location>
        <begin position="181"/>
        <end position="190"/>
    </location>
</feature>
<name>A0A8H5FC16_9AGAR</name>
<organism evidence="3 4">
    <name type="scientific">Tetrapyrgos nigripes</name>
    <dbReference type="NCBI Taxonomy" id="182062"/>
    <lineage>
        <taxon>Eukaryota</taxon>
        <taxon>Fungi</taxon>
        <taxon>Dikarya</taxon>
        <taxon>Basidiomycota</taxon>
        <taxon>Agaricomycotina</taxon>
        <taxon>Agaricomycetes</taxon>
        <taxon>Agaricomycetidae</taxon>
        <taxon>Agaricales</taxon>
        <taxon>Marasmiineae</taxon>
        <taxon>Marasmiaceae</taxon>
        <taxon>Tetrapyrgos</taxon>
    </lineage>
</organism>
<proteinExistence type="predicted"/>
<dbReference type="EMBL" id="JAACJM010000322">
    <property type="protein sequence ID" value="KAF5331510.1"/>
    <property type="molecule type" value="Genomic_DNA"/>
</dbReference>
<dbReference type="Proteomes" id="UP000559256">
    <property type="component" value="Unassembled WGS sequence"/>
</dbReference>
<keyword evidence="2" id="KW-1133">Transmembrane helix</keyword>
<keyword evidence="4" id="KW-1185">Reference proteome</keyword>
<feature type="transmembrane region" description="Helical" evidence="2">
    <location>
        <begin position="61"/>
        <end position="78"/>
    </location>
</feature>
<comment type="caution">
    <text evidence="3">The sequence shown here is derived from an EMBL/GenBank/DDBJ whole genome shotgun (WGS) entry which is preliminary data.</text>
</comment>
<evidence type="ECO:0000313" key="3">
    <source>
        <dbReference type="EMBL" id="KAF5331510.1"/>
    </source>
</evidence>